<protein>
    <submittedName>
        <fullName evidence="1">Uncharacterized protein</fullName>
    </submittedName>
</protein>
<evidence type="ECO:0000313" key="2">
    <source>
        <dbReference type="Proteomes" id="UP001250858"/>
    </source>
</evidence>
<sequence>MGHARAYVVHRTADAAEAHACARRFRELLTEPEDTLLVEALVSDPERLRRVAAAVPGAWFEDARQRTYDPWGEPGEVSFPVWVCAEEAPREAELPFLRAVGEDPASVVWRGTWPGPDGAGHRDGVQVTFHSDDVELERAAPAHTVFLHVHSRCPVERVRELAALGGCEVLEGPRLGL</sequence>
<organism evidence="1 2">
    <name type="scientific">Streptomyces roseicoloratus</name>
    <dbReference type="NCBI Taxonomy" id="2508722"/>
    <lineage>
        <taxon>Bacteria</taxon>
        <taxon>Bacillati</taxon>
        <taxon>Actinomycetota</taxon>
        <taxon>Actinomycetes</taxon>
        <taxon>Kitasatosporales</taxon>
        <taxon>Streptomycetaceae</taxon>
        <taxon>Streptomyces</taxon>
    </lineage>
</organism>
<accession>A0ABY9RXK7</accession>
<dbReference type="EMBL" id="CP133762">
    <property type="protein sequence ID" value="WMX46697.1"/>
    <property type="molecule type" value="Genomic_DNA"/>
</dbReference>
<reference evidence="1 2" key="1">
    <citation type="submission" date="2023-09" db="EMBL/GenBank/DDBJ databases">
        <title>Complete genome of Streptomyces roseicoloratus T14.</title>
        <authorList>
            <person name="Bashizi T."/>
            <person name="Kim M.-J."/>
            <person name="Lee G."/>
            <person name="Tagele S.B."/>
            <person name="Shin J.-H."/>
        </authorList>
    </citation>
    <scope>NUCLEOTIDE SEQUENCE [LARGE SCALE GENOMIC DNA]</scope>
    <source>
        <strain evidence="1 2">T14</strain>
    </source>
</reference>
<proteinExistence type="predicted"/>
<dbReference type="Proteomes" id="UP001250858">
    <property type="component" value="Chromosome"/>
</dbReference>
<gene>
    <name evidence="1" type="ORF">RGF97_20265</name>
</gene>
<name>A0ABY9RXK7_9ACTN</name>
<keyword evidence="2" id="KW-1185">Reference proteome</keyword>
<evidence type="ECO:0000313" key="1">
    <source>
        <dbReference type="EMBL" id="WMX46697.1"/>
    </source>
</evidence>
<dbReference type="RefSeq" id="WP_128983650.1">
    <property type="nucleotide sequence ID" value="NZ_CP133762.1"/>
</dbReference>